<evidence type="ECO:0000313" key="1">
    <source>
        <dbReference type="EMBL" id="QHS88365.1"/>
    </source>
</evidence>
<dbReference type="AlphaFoldDB" id="A0A6C0B7Y6"/>
<dbReference type="EMBL" id="MN739095">
    <property type="protein sequence ID" value="QHS88365.1"/>
    <property type="molecule type" value="Genomic_DNA"/>
</dbReference>
<accession>A0A6C0B7Y6</accession>
<reference evidence="1" key="1">
    <citation type="journal article" date="2020" name="Nature">
        <title>Giant virus diversity and host interactions through global metagenomics.</title>
        <authorList>
            <person name="Schulz F."/>
            <person name="Roux S."/>
            <person name="Paez-Espino D."/>
            <person name="Jungbluth S."/>
            <person name="Walsh D.A."/>
            <person name="Denef V.J."/>
            <person name="McMahon K.D."/>
            <person name="Konstantinidis K.T."/>
            <person name="Eloe-Fadrosh E.A."/>
            <person name="Kyrpides N.C."/>
            <person name="Woyke T."/>
        </authorList>
    </citation>
    <scope>NUCLEOTIDE SEQUENCE</scope>
    <source>
        <strain evidence="1">GVMAG-M-3300010158-55</strain>
    </source>
</reference>
<proteinExistence type="predicted"/>
<name>A0A6C0B7Y6_9ZZZZ</name>
<organism evidence="1">
    <name type="scientific">viral metagenome</name>
    <dbReference type="NCBI Taxonomy" id="1070528"/>
    <lineage>
        <taxon>unclassified sequences</taxon>
        <taxon>metagenomes</taxon>
        <taxon>organismal metagenomes</taxon>
    </lineage>
</organism>
<protein>
    <submittedName>
        <fullName evidence="1">Uncharacterized protein</fullName>
    </submittedName>
</protein>
<sequence length="166" mass="19259">MERRILEKINSQNETYTKHLIHELNKLPNELSQPLLQWVHSTKPVDITKSDFSKRKRAKNCVPHDSRCEARCAKGSGHEGEQCTRRKKDGCLYCGTHTKGLPHGIMVKQEPAFKEKTIWAEEYRGIMYYIDEDHVYNTEDIKKNKVNPEIIGSCTKSGNSYMIHLK</sequence>